<dbReference type="Gene3D" id="2.30.30.40">
    <property type="entry name" value="SH3 Domains"/>
    <property type="match status" value="1"/>
</dbReference>
<protein>
    <submittedName>
        <fullName evidence="6">NlpC/P60 family protein</fullName>
    </submittedName>
</protein>
<evidence type="ECO:0000256" key="1">
    <source>
        <dbReference type="ARBA" id="ARBA00007074"/>
    </source>
</evidence>
<dbReference type="Gene3D" id="3.90.1720.10">
    <property type="entry name" value="endopeptidase domain like (from Nostoc punctiforme)"/>
    <property type="match status" value="1"/>
</dbReference>
<evidence type="ECO:0000256" key="3">
    <source>
        <dbReference type="ARBA" id="ARBA00022801"/>
    </source>
</evidence>
<keyword evidence="2" id="KW-0645">Protease</keyword>
<proteinExistence type="inferred from homology"/>
<dbReference type="SUPFAM" id="SSF54001">
    <property type="entry name" value="Cysteine proteinases"/>
    <property type="match status" value="1"/>
</dbReference>
<keyword evidence="4" id="KW-0788">Thiol protease</keyword>
<dbReference type="OrthoDB" id="9813368at2"/>
<accession>A0A1H0V709</accession>
<evidence type="ECO:0000313" key="7">
    <source>
        <dbReference type="Proteomes" id="UP000198860"/>
    </source>
</evidence>
<evidence type="ECO:0000256" key="4">
    <source>
        <dbReference type="ARBA" id="ARBA00022807"/>
    </source>
</evidence>
<name>A0A1H0V709_HALAD</name>
<evidence type="ECO:0000259" key="5">
    <source>
        <dbReference type="PROSITE" id="PS51935"/>
    </source>
</evidence>
<dbReference type="InterPro" id="IPR057812">
    <property type="entry name" value="SH3_YKFC_2nd"/>
</dbReference>
<dbReference type="EMBL" id="FNIZ01000031">
    <property type="protein sequence ID" value="SDP73978.1"/>
    <property type="molecule type" value="Genomic_DNA"/>
</dbReference>
<dbReference type="PANTHER" id="PTHR47053:SF3">
    <property type="entry name" value="GAMMA-D-GLUTAMYL-L-LYSINE DIPEPTIDYL-PEPTIDASE"/>
    <property type="match status" value="1"/>
</dbReference>
<dbReference type="STRING" id="240303.SAMN05421677_13120"/>
<evidence type="ECO:0000313" key="6">
    <source>
        <dbReference type="EMBL" id="SDP73978.1"/>
    </source>
</evidence>
<organism evidence="6 7">
    <name type="scientific">Halobacillus aidingensis</name>
    <dbReference type="NCBI Taxonomy" id="240303"/>
    <lineage>
        <taxon>Bacteria</taxon>
        <taxon>Bacillati</taxon>
        <taxon>Bacillota</taxon>
        <taxon>Bacilli</taxon>
        <taxon>Bacillales</taxon>
        <taxon>Bacillaceae</taxon>
        <taxon>Halobacillus</taxon>
    </lineage>
</organism>
<feature type="domain" description="NlpC/P60" evidence="5">
    <location>
        <begin position="184"/>
        <end position="308"/>
    </location>
</feature>
<dbReference type="Proteomes" id="UP000198860">
    <property type="component" value="Unassembled WGS sequence"/>
</dbReference>
<dbReference type="AlphaFoldDB" id="A0A1H0V709"/>
<keyword evidence="7" id="KW-1185">Reference proteome</keyword>
<keyword evidence="3" id="KW-0378">Hydrolase</keyword>
<dbReference type="GO" id="GO:0008234">
    <property type="term" value="F:cysteine-type peptidase activity"/>
    <property type="evidence" value="ECO:0007669"/>
    <property type="project" value="UniProtKB-KW"/>
</dbReference>
<dbReference type="InterPro" id="IPR051202">
    <property type="entry name" value="Peptidase_C40"/>
</dbReference>
<reference evidence="7" key="1">
    <citation type="submission" date="2016-10" db="EMBL/GenBank/DDBJ databases">
        <authorList>
            <person name="Varghese N."/>
            <person name="Submissions S."/>
        </authorList>
    </citation>
    <scope>NUCLEOTIDE SEQUENCE [LARGE SCALE GENOMIC DNA]</scope>
    <source>
        <strain evidence="7">CGMCC 1.3703</strain>
    </source>
</reference>
<dbReference type="InterPro" id="IPR000064">
    <property type="entry name" value="NLP_P60_dom"/>
</dbReference>
<gene>
    <name evidence="6" type="ORF">SAMN05421677_13120</name>
</gene>
<dbReference type="RefSeq" id="WP_089654767.1">
    <property type="nucleotide sequence ID" value="NZ_FNIZ01000031.1"/>
</dbReference>
<dbReference type="GO" id="GO:0006508">
    <property type="term" value="P:proteolysis"/>
    <property type="evidence" value="ECO:0007669"/>
    <property type="project" value="UniProtKB-KW"/>
</dbReference>
<dbReference type="PANTHER" id="PTHR47053">
    <property type="entry name" value="MUREIN DD-ENDOPEPTIDASE MEPH-RELATED"/>
    <property type="match status" value="1"/>
</dbReference>
<comment type="similarity">
    <text evidence="1">Belongs to the peptidase C40 family.</text>
</comment>
<dbReference type="PROSITE" id="PS51935">
    <property type="entry name" value="NLPC_P60"/>
    <property type="match status" value="1"/>
</dbReference>
<sequence>MTHTKENNEKRVVRVPVATLWTAPDSPREVDQTSLTASASMRDWLKVLDDDQKRELCDENLVQSQLLIGEEIWVDEWVGDWAKVVVPSQASKKDKRGYPGYIPISQLVKTDEADWNSNERAVVHKKQAWLYNGAEEPLMEVSYLTSLPVIEEKDAFVKVLYPDGVGYFASEDVAVQTKHETKAKGSGEDLIRSGEAFVGLPYFWGGMSAFGYDCSGFAYNMHKAFHYEIPRDATDQAKSGTNVSLDDLQAGDLLFFAYEEGQGRIHHVGFYYGENKMLHSPNVGKSIEIIDLEGTVYEKELCVARRYWSETEEPS</sequence>
<dbReference type="Pfam" id="PF23795">
    <property type="entry name" value="SH3_YKFC_2nd"/>
    <property type="match status" value="1"/>
</dbReference>
<evidence type="ECO:0000256" key="2">
    <source>
        <dbReference type="ARBA" id="ARBA00022670"/>
    </source>
</evidence>
<dbReference type="InterPro" id="IPR038765">
    <property type="entry name" value="Papain-like_cys_pep_sf"/>
</dbReference>
<dbReference type="Pfam" id="PF00877">
    <property type="entry name" value="NLPC_P60"/>
    <property type="match status" value="1"/>
</dbReference>